<reference evidence="1 2" key="1">
    <citation type="journal article" date="2019" name="Nat. Ecol. Evol.">
        <title>Megaphylogeny resolves global patterns of mushroom evolution.</title>
        <authorList>
            <person name="Varga T."/>
            <person name="Krizsan K."/>
            <person name="Foldi C."/>
            <person name="Dima B."/>
            <person name="Sanchez-Garcia M."/>
            <person name="Sanchez-Ramirez S."/>
            <person name="Szollosi G.J."/>
            <person name="Szarkandi J.G."/>
            <person name="Papp V."/>
            <person name="Albert L."/>
            <person name="Andreopoulos W."/>
            <person name="Angelini C."/>
            <person name="Antonin V."/>
            <person name="Barry K.W."/>
            <person name="Bougher N.L."/>
            <person name="Buchanan P."/>
            <person name="Buyck B."/>
            <person name="Bense V."/>
            <person name="Catcheside P."/>
            <person name="Chovatia M."/>
            <person name="Cooper J."/>
            <person name="Damon W."/>
            <person name="Desjardin D."/>
            <person name="Finy P."/>
            <person name="Geml J."/>
            <person name="Haridas S."/>
            <person name="Hughes K."/>
            <person name="Justo A."/>
            <person name="Karasinski D."/>
            <person name="Kautmanova I."/>
            <person name="Kiss B."/>
            <person name="Kocsube S."/>
            <person name="Kotiranta H."/>
            <person name="LaButti K.M."/>
            <person name="Lechner B.E."/>
            <person name="Liimatainen K."/>
            <person name="Lipzen A."/>
            <person name="Lukacs Z."/>
            <person name="Mihaltcheva S."/>
            <person name="Morgado L.N."/>
            <person name="Niskanen T."/>
            <person name="Noordeloos M.E."/>
            <person name="Ohm R.A."/>
            <person name="Ortiz-Santana B."/>
            <person name="Ovrebo C."/>
            <person name="Racz N."/>
            <person name="Riley R."/>
            <person name="Savchenko A."/>
            <person name="Shiryaev A."/>
            <person name="Soop K."/>
            <person name="Spirin V."/>
            <person name="Szebenyi C."/>
            <person name="Tomsovsky M."/>
            <person name="Tulloss R.E."/>
            <person name="Uehling J."/>
            <person name="Grigoriev I.V."/>
            <person name="Vagvolgyi C."/>
            <person name="Papp T."/>
            <person name="Martin F.M."/>
            <person name="Miettinen O."/>
            <person name="Hibbett D.S."/>
            <person name="Nagy L.G."/>
        </authorList>
    </citation>
    <scope>NUCLEOTIDE SEQUENCE [LARGE SCALE GENOMIC DNA]</scope>
    <source>
        <strain evidence="1 2">NL-1719</strain>
    </source>
</reference>
<name>A0ACD3BBL1_9AGAR</name>
<keyword evidence="2" id="KW-1185">Reference proteome</keyword>
<evidence type="ECO:0000313" key="2">
    <source>
        <dbReference type="Proteomes" id="UP000308600"/>
    </source>
</evidence>
<evidence type="ECO:0000313" key="1">
    <source>
        <dbReference type="EMBL" id="TFK75215.1"/>
    </source>
</evidence>
<gene>
    <name evidence="1" type="ORF">BDN72DRAFT_563418</name>
</gene>
<proteinExistence type="predicted"/>
<protein>
    <submittedName>
        <fullName evidence="1">Uncharacterized protein</fullName>
    </submittedName>
</protein>
<accession>A0ACD3BBL1</accession>
<dbReference type="Proteomes" id="UP000308600">
    <property type="component" value="Unassembled WGS sequence"/>
</dbReference>
<sequence length="111" mass="12064">MCILSAPIPEFKPAGKIMRGHPDNSLSPIDQNVAASLPTARLFPRFHPHIVATQFLPTAPEIKDRQTTRQPALPPPLQPSPVVALATTGKRRLGMGRGVTGYPNKKFKPPI</sequence>
<dbReference type="EMBL" id="ML208264">
    <property type="protein sequence ID" value="TFK75215.1"/>
    <property type="molecule type" value="Genomic_DNA"/>
</dbReference>
<organism evidence="1 2">
    <name type="scientific">Pluteus cervinus</name>
    <dbReference type="NCBI Taxonomy" id="181527"/>
    <lineage>
        <taxon>Eukaryota</taxon>
        <taxon>Fungi</taxon>
        <taxon>Dikarya</taxon>
        <taxon>Basidiomycota</taxon>
        <taxon>Agaricomycotina</taxon>
        <taxon>Agaricomycetes</taxon>
        <taxon>Agaricomycetidae</taxon>
        <taxon>Agaricales</taxon>
        <taxon>Pluteineae</taxon>
        <taxon>Pluteaceae</taxon>
        <taxon>Pluteus</taxon>
    </lineage>
</organism>